<protein>
    <recommendedName>
        <fullName evidence="3">Acetyl xylan esterase domain-containing protein</fullName>
    </recommendedName>
</protein>
<comment type="caution">
    <text evidence="1">The sequence shown here is derived from an EMBL/GenBank/DDBJ whole genome shotgun (WGS) entry which is preliminary data.</text>
</comment>
<dbReference type="EMBL" id="JBJIAA010000016">
    <property type="protein sequence ID" value="MFL0252275.1"/>
    <property type="molecule type" value="Genomic_DNA"/>
</dbReference>
<dbReference type="InterPro" id="IPR029058">
    <property type="entry name" value="AB_hydrolase_fold"/>
</dbReference>
<evidence type="ECO:0000313" key="1">
    <source>
        <dbReference type="EMBL" id="MFL0252275.1"/>
    </source>
</evidence>
<sequence>MKFNHVLENEKCENLKLTPEKFMELIGYNEEKLDRKVDILSVEEFDKYTRKLIRYEVSSNEKVEAYLLIPKNIKGKVPGVLAIHGTDKGDEYKLGKSTAAGICKNDELGYGLELCLNGYVVICPDRFPYESRRIEEANFYSDFIKKNSISKKTNVNESYRMFKCSKLLYSGHTEMGCEMFEMKRAIDVLQSFEEVNSEKIGVIGSGEGGLLAMLTIFLDKRIKVGCANYNMYFASNLYSDTNMKFIKGFDMCISIPGLNKYDAECDILSGIAPRPFIFTRNSKNEFEQHFQKVSDRVREKYLDMRVPNKYSSIVFNSESSFPQDIREKCYYWIAKWMKVK</sequence>
<evidence type="ECO:0000313" key="2">
    <source>
        <dbReference type="Proteomes" id="UP001623592"/>
    </source>
</evidence>
<dbReference type="Gene3D" id="3.40.50.1820">
    <property type="entry name" value="alpha/beta hydrolase"/>
    <property type="match status" value="1"/>
</dbReference>
<accession>A0ABW8TL87</accession>
<keyword evidence="2" id="KW-1185">Reference proteome</keyword>
<reference evidence="1 2" key="1">
    <citation type="submission" date="2024-11" db="EMBL/GenBank/DDBJ databases">
        <authorList>
            <person name="Heng Y.C."/>
            <person name="Lim A.C.H."/>
            <person name="Lee J.K.Y."/>
            <person name="Kittelmann S."/>
        </authorList>
    </citation>
    <scope>NUCLEOTIDE SEQUENCE [LARGE SCALE GENOMIC DNA]</scope>
    <source>
        <strain evidence="1 2">WILCCON 0114</strain>
    </source>
</reference>
<name>A0ABW8TL87_9CLOT</name>
<organism evidence="1 2">
    <name type="scientific">Clostridium neuense</name>
    <dbReference type="NCBI Taxonomy" id="1728934"/>
    <lineage>
        <taxon>Bacteria</taxon>
        <taxon>Bacillati</taxon>
        <taxon>Bacillota</taxon>
        <taxon>Clostridia</taxon>
        <taxon>Eubacteriales</taxon>
        <taxon>Clostridiaceae</taxon>
        <taxon>Clostridium</taxon>
    </lineage>
</organism>
<gene>
    <name evidence="1" type="ORF">ACJDT4_17820</name>
</gene>
<dbReference type="InterPro" id="IPR050261">
    <property type="entry name" value="FrsA_esterase"/>
</dbReference>
<dbReference type="Proteomes" id="UP001623592">
    <property type="component" value="Unassembled WGS sequence"/>
</dbReference>
<proteinExistence type="predicted"/>
<dbReference type="RefSeq" id="WP_406788932.1">
    <property type="nucleotide sequence ID" value="NZ_JBJIAA010000016.1"/>
</dbReference>
<dbReference type="SUPFAM" id="SSF53474">
    <property type="entry name" value="alpha/beta-Hydrolases"/>
    <property type="match status" value="1"/>
</dbReference>
<dbReference type="PANTHER" id="PTHR22946">
    <property type="entry name" value="DIENELACTONE HYDROLASE DOMAIN-CONTAINING PROTEIN-RELATED"/>
    <property type="match status" value="1"/>
</dbReference>
<evidence type="ECO:0008006" key="3">
    <source>
        <dbReference type="Google" id="ProtNLM"/>
    </source>
</evidence>